<dbReference type="EMBL" id="CAJVPW010008316">
    <property type="protein sequence ID" value="CAG8592291.1"/>
    <property type="molecule type" value="Genomic_DNA"/>
</dbReference>
<sequence length="297" mass="34404">MALRTTKLAKGAGHWAFLRYIFETVHPKYPEIENEIVKNIICNRYHFANNDALIKVIKPIVDAIGWLESSDSTLANVFKELIYIHRQISQLEVPIIGFKAHALVIISKCAREKMSEEQIIRASLKLAKAWNFTKRDTGLLHKELINYNNNNPPFDKALSILSIVPYEASCERLFSSLRLVKSKIRNKLTSNNLSILGQLRNELKKAAPTKTRNRNRPIVEPSTLNDENVDIFFDNENELLEELNEELKKVVMEMNEVSVLIEFFDLEEFERYQETLGLDQSDQQVEDEWSIDDILNQ</sequence>
<protein>
    <submittedName>
        <fullName evidence="1">344_t:CDS:1</fullName>
    </submittedName>
</protein>
<evidence type="ECO:0000313" key="1">
    <source>
        <dbReference type="EMBL" id="CAG8592291.1"/>
    </source>
</evidence>
<feature type="non-terminal residue" evidence="1">
    <location>
        <position position="297"/>
    </location>
</feature>
<keyword evidence="2" id="KW-1185">Reference proteome</keyword>
<organism evidence="1 2">
    <name type="scientific">Cetraspora pellucida</name>
    <dbReference type="NCBI Taxonomy" id="1433469"/>
    <lineage>
        <taxon>Eukaryota</taxon>
        <taxon>Fungi</taxon>
        <taxon>Fungi incertae sedis</taxon>
        <taxon>Mucoromycota</taxon>
        <taxon>Glomeromycotina</taxon>
        <taxon>Glomeromycetes</taxon>
        <taxon>Diversisporales</taxon>
        <taxon>Gigasporaceae</taxon>
        <taxon>Cetraspora</taxon>
    </lineage>
</organism>
<dbReference type="Proteomes" id="UP000789366">
    <property type="component" value="Unassembled WGS sequence"/>
</dbReference>
<proteinExistence type="predicted"/>
<comment type="caution">
    <text evidence="1">The sequence shown here is derived from an EMBL/GenBank/DDBJ whole genome shotgun (WGS) entry which is preliminary data.</text>
</comment>
<reference evidence="1" key="1">
    <citation type="submission" date="2021-06" db="EMBL/GenBank/DDBJ databases">
        <authorList>
            <person name="Kallberg Y."/>
            <person name="Tangrot J."/>
            <person name="Rosling A."/>
        </authorList>
    </citation>
    <scope>NUCLEOTIDE SEQUENCE</scope>
    <source>
        <strain evidence="1">28 12/20/2015</strain>
    </source>
</reference>
<gene>
    <name evidence="1" type="ORF">SPELUC_LOCUS6798</name>
</gene>
<name>A0ACA9MH72_9GLOM</name>
<evidence type="ECO:0000313" key="2">
    <source>
        <dbReference type="Proteomes" id="UP000789366"/>
    </source>
</evidence>
<accession>A0ACA9MH72</accession>